<dbReference type="NCBIfam" id="TIGR00801">
    <property type="entry name" value="ncs2"/>
    <property type="match status" value="1"/>
</dbReference>
<evidence type="ECO:0000256" key="5">
    <source>
        <dbReference type="ARBA" id="ARBA00022989"/>
    </source>
</evidence>
<evidence type="ECO:0000313" key="10">
    <source>
        <dbReference type="Proteomes" id="UP001196530"/>
    </source>
</evidence>
<evidence type="ECO:0000313" key="11">
    <source>
        <dbReference type="Proteomes" id="UP001197328"/>
    </source>
</evidence>
<evidence type="ECO:0000256" key="2">
    <source>
        <dbReference type="ARBA" id="ARBA00008821"/>
    </source>
</evidence>
<feature type="transmembrane region" description="Helical" evidence="7">
    <location>
        <begin position="135"/>
        <end position="152"/>
    </location>
</feature>
<dbReference type="EMBL" id="JAHLUX010000001">
    <property type="protein sequence ID" value="KAG7822308.1"/>
    <property type="molecule type" value="Genomic_DNA"/>
</dbReference>
<dbReference type="InterPro" id="IPR006043">
    <property type="entry name" value="NCS2"/>
</dbReference>
<feature type="transmembrane region" description="Helical" evidence="7">
    <location>
        <begin position="211"/>
        <end position="233"/>
    </location>
</feature>
<evidence type="ECO:0000256" key="4">
    <source>
        <dbReference type="ARBA" id="ARBA00022692"/>
    </source>
</evidence>
<evidence type="ECO:0000256" key="6">
    <source>
        <dbReference type="ARBA" id="ARBA00023136"/>
    </source>
</evidence>
<feature type="transmembrane region" description="Helical" evidence="7">
    <location>
        <begin position="99"/>
        <end position="123"/>
    </location>
</feature>
<feature type="transmembrane region" description="Helical" evidence="7">
    <location>
        <begin position="291"/>
        <end position="309"/>
    </location>
</feature>
<keyword evidence="5 7" id="KW-1133">Transmembrane helix</keyword>
<dbReference type="Pfam" id="PF00860">
    <property type="entry name" value="Xan_ur_permease"/>
    <property type="match status" value="1"/>
</dbReference>
<feature type="transmembrane region" description="Helical" evidence="7">
    <location>
        <begin position="321"/>
        <end position="343"/>
    </location>
</feature>
<evidence type="ECO:0000256" key="3">
    <source>
        <dbReference type="ARBA" id="ARBA00022448"/>
    </source>
</evidence>
<keyword evidence="11" id="KW-1185">Reference proteome</keyword>
<keyword evidence="6 7" id="KW-0472">Membrane</keyword>
<feature type="transmembrane region" description="Helical" evidence="7">
    <location>
        <begin position="444"/>
        <end position="466"/>
    </location>
</feature>
<dbReference type="GO" id="GO:0042907">
    <property type="term" value="F:xanthine transmembrane transporter activity"/>
    <property type="evidence" value="ECO:0007669"/>
    <property type="project" value="TreeGrafter"/>
</dbReference>
<evidence type="ECO:0000313" key="8">
    <source>
        <dbReference type="EMBL" id="KAG7822308.1"/>
    </source>
</evidence>
<dbReference type="RefSeq" id="XP_043062678.1">
    <property type="nucleotide sequence ID" value="XM_043206516.1"/>
</dbReference>
<dbReference type="GO" id="GO:0000324">
    <property type="term" value="C:fungal-type vacuole"/>
    <property type="evidence" value="ECO:0007669"/>
    <property type="project" value="TreeGrafter"/>
</dbReference>
<feature type="transmembrane region" description="Helical" evidence="7">
    <location>
        <begin position="164"/>
        <end position="185"/>
    </location>
</feature>
<organism evidence="8 10">
    <name type="scientific">Pichia angusta</name>
    <name type="common">Yeast</name>
    <name type="synonym">Hansenula polymorpha</name>
    <dbReference type="NCBI Taxonomy" id="870730"/>
    <lineage>
        <taxon>Eukaryota</taxon>
        <taxon>Fungi</taxon>
        <taxon>Dikarya</taxon>
        <taxon>Ascomycota</taxon>
        <taxon>Saccharomycotina</taxon>
        <taxon>Pichiomycetes</taxon>
        <taxon>Pichiales</taxon>
        <taxon>Pichiaceae</taxon>
        <taxon>Ogataea</taxon>
    </lineage>
</organism>
<dbReference type="Proteomes" id="UP001196530">
    <property type="component" value="Unassembled WGS sequence"/>
</dbReference>
<feature type="transmembrane region" description="Helical" evidence="7">
    <location>
        <begin position="542"/>
        <end position="564"/>
    </location>
</feature>
<accession>A0AAN6I9K2</accession>
<dbReference type="PANTHER" id="PTHR42810">
    <property type="entry name" value="PURINE PERMEASE C1399.01C-RELATED"/>
    <property type="match status" value="1"/>
</dbReference>
<gene>
    <name evidence="8" type="ORF">KL928_000783</name>
    <name evidence="9" type="ORF">KL940_000654</name>
</gene>
<sequence length="578" mass="61996">MESRLKYQTLSLYISAQNLKLSDLGSCLQMSDSKSSHALEITDLEQNRLKNLYRKFTTRDGWLGDYDYGFLFTPAVWPFNKKFKHYDQPYFGINDDIPILLAVILGLQHCLTLICSLVAVPLLMGDALYFNAQQTQHLVSCTLITAGVATFAQITRFHIYKTPYFVGTGLLSVVGPTFDIIGIAYSYSSIRYSKGTCPIASDGTYLPCPEAFGAFLGSMLCTVWIQVLLAFVPPRILKRIFPSMVTGTLLLLLAVYLSGNGMKNWGGGSNCLQYGGGCSTGSHDFTWGSRAYIGLGFCTFISIVIINLVGSPIMKSSSIILGLIIGCIISAACGYWDASGIHAAPAADFLWTKNYTYSVDGSLILALLLMFVVEGISCIPDILATAEASHQKTSGVEFQSRIQGGIMCDALGSLLAAVGGGIPMVSQAANNGVILLTGCASRKAGWVAAVLLILMGVFSKISATFAALPLPVFGGMQVFLFGTIGVAGIKVLSVVPWTRRNRFILSCGLGWGFAGTVVSSWFDQILAYSGSNQALAGFLEGIDLIVETPFIFGAIIVCFLNLIIPDGSKEPDDTAGVV</sequence>
<name>A0AAN6I9K2_PICAN</name>
<dbReference type="InterPro" id="IPR006042">
    <property type="entry name" value="Xan_ur_permease"/>
</dbReference>
<comment type="subcellular location">
    <subcellularLocation>
        <location evidence="1">Membrane</location>
        <topology evidence="1">Multi-pass membrane protein</topology>
    </subcellularLocation>
</comment>
<comment type="caution">
    <text evidence="8">The sequence shown here is derived from an EMBL/GenBank/DDBJ whole genome shotgun (WGS) entry which is preliminary data.</text>
</comment>
<evidence type="ECO:0000256" key="7">
    <source>
        <dbReference type="SAM" id="Phobius"/>
    </source>
</evidence>
<reference evidence="8 11" key="1">
    <citation type="journal article" date="2021" name="G3 (Bethesda)">
        <title>Genomic diversity, chromosomal rearrangements, and interspecies hybridization in the ogataea polymorpha species complex.</title>
        <authorList>
            <person name="Hanson S.J."/>
            <person name="Cinneide E.O."/>
            <person name="Salzberg L.I."/>
            <person name="Wolfe K.H."/>
            <person name="McGowan J."/>
            <person name="Fitzpatrick D.A."/>
            <person name="Matlin K."/>
        </authorList>
    </citation>
    <scope>NUCLEOTIDE SEQUENCE</scope>
    <source>
        <strain evidence="9">51-138</strain>
        <strain evidence="8">61-244</strain>
    </source>
</reference>
<evidence type="ECO:0000256" key="1">
    <source>
        <dbReference type="ARBA" id="ARBA00004141"/>
    </source>
</evidence>
<feature type="transmembrane region" description="Helical" evidence="7">
    <location>
        <begin position="363"/>
        <end position="384"/>
    </location>
</feature>
<dbReference type="PANTHER" id="PTHR42810:SF2">
    <property type="entry name" value="PURINE PERMEASE C1399.01C-RELATED"/>
    <property type="match status" value="1"/>
</dbReference>
<dbReference type="GeneID" id="66124834"/>
<keyword evidence="4 7" id="KW-0812">Transmembrane</keyword>
<dbReference type="EMBL" id="JAHLVD010000002">
    <property type="protein sequence ID" value="KAG7851772.1"/>
    <property type="molecule type" value="Genomic_DNA"/>
</dbReference>
<evidence type="ECO:0000313" key="9">
    <source>
        <dbReference type="EMBL" id="KAG7851772.1"/>
    </source>
</evidence>
<keyword evidence="3" id="KW-0813">Transport</keyword>
<protein>
    <recommendedName>
        <fullName evidence="12">Purine permease</fullName>
    </recommendedName>
</protein>
<feature type="transmembrane region" description="Helical" evidence="7">
    <location>
        <begin position="240"/>
        <end position="259"/>
    </location>
</feature>
<dbReference type="AlphaFoldDB" id="A0AAN6I9K2"/>
<dbReference type="GO" id="GO:0005886">
    <property type="term" value="C:plasma membrane"/>
    <property type="evidence" value="ECO:0007669"/>
    <property type="project" value="TreeGrafter"/>
</dbReference>
<evidence type="ECO:0008006" key="12">
    <source>
        <dbReference type="Google" id="ProtNLM"/>
    </source>
</evidence>
<feature type="transmembrane region" description="Helical" evidence="7">
    <location>
        <begin position="472"/>
        <end position="491"/>
    </location>
</feature>
<feature type="transmembrane region" description="Helical" evidence="7">
    <location>
        <begin position="503"/>
        <end position="522"/>
    </location>
</feature>
<dbReference type="Proteomes" id="UP001197328">
    <property type="component" value="Unassembled WGS sequence"/>
</dbReference>
<proteinExistence type="inferred from homology"/>
<comment type="similarity">
    <text evidence="2">Belongs to the nucleobase:cation symporter-2 (NCS2) (TC 2.A.40) family.</text>
</comment>